<keyword evidence="1" id="KW-0732">Signal</keyword>
<name>A0ABM9X2C3_9RHOB</name>
<evidence type="ECO:0000313" key="2">
    <source>
        <dbReference type="EMBL" id="EDQ03593.1"/>
    </source>
</evidence>
<dbReference type="EMBL" id="ABID01000012">
    <property type="protein sequence ID" value="EDQ03593.1"/>
    <property type="molecule type" value="Genomic_DNA"/>
</dbReference>
<organism evidence="2 3">
    <name type="scientific">Sulfitobacter indolifex HEL-45</name>
    <dbReference type="NCBI Taxonomy" id="391624"/>
    <lineage>
        <taxon>Bacteria</taxon>
        <taxon>Pseudomonadati</taxon>
        <taxon>Pseudomonadota</taxon>
        <taxon>Alphaproteobacteria</taxon>
        <taxon>Rhodobacterales</taxon>
        <taxon>Roseobacteraceae</taxon>
        <taxon>Sulfitobacter</taxon>
    </lineage>
</organism>
<evidence type="ECO:0000313" key="3">
    <source>
        <dbReference type="Proteomes" id="UP000003257"/>
    </source>
</evidence>
<keyword evidence="3" id="KW-1185">Reference proteome</keyword>
<feature type="signal peptide" evidence="1">
    <location>
        <begin position="1"/>
        <end position="18"/>
    </location>
</feature>
<feature type="chain" id="PRO_5046451376" description="Lipoprotein" evidence="1">
    <location>
        <begin position="19"/>
        <end position="97"/>
    </location>
</feature>
<evidence type="ECO:0008006" key="4">
    <source>
        <dbReference type="Google" id="ProtNLM"/>
    </source>
</evidence>
<reference evidence="2 3" key="1">
    <citation type="submission" date="2007-11" db="EMBL/GenBank/DDBJ databases">
        <authorList>
            <person name="Wagner-Dobler I."/>
            <person name="Ferriera S."/>
            <person name="Johnson J."/>
            <person name="Kravitz S."/>
            <person name="Beeson K."/>
            <person name="Sutton G."/>
            <person name="Rogers Y.-H."/>
            <person name="Friedman R."/>
            <person name="Frazier M."/>
            <person name="Venter J.C."/>
        </authorList>
    </citation>
    <scope>NUCLEOTIDE SEQUENCE [LARGE SCALE GENOMIC DNA]</scope>
    <source>
        <strain evidence="2 3">HEL-45</strain>
    </source>
</reference>
<accession>A0ABM9X2C3</accession>
<evidence type="ECO:0000256" key="1">
    <source>
        <dbReference type="SAM" id="SignalP"/>
    </source>
</evidence>
<protein>
    <recommendedName>
        <fullName evidence="4">Lipoprotein</fullName>
    </recommendedName>
</protein>
<sequence>MHRYIIAAAALIAAPAAAQDAASIKVVESVKYGEYLANEAGRPVYLFTADTRAADGKAAEISCTTAECLNAWPLVGAPDTPQDGVREDMLGTVDYEL</sequence>
<dbReference type="RefSeq" id="WP_007120854.1">
    <property type="nucleotide sequence ID" value="NZ_ABID01000012.1"/>
</dbReference>
<gene>
    <name evidence="2" type="ORF">OIHEL45_16516</name>
</gene>
<proteinExistence type="predicted"/>
<dbReference type="Proteomes" id="UP000003257">
    <property type="component" value="Unassembled WGS sequence"/>
</dbReference>
<comment type="caution">
    <text evidence="2">The sequence shown here is derived from an EMBL/GenBank/DDBJ whole genome shotgun (WGS) entry which is preliminary data.</text>
</comment>